<gene>
    <name evidence="2" type="ORF">GBA65_14930</name>
</gene>
<sequence>MRENPSGLDNGLVENDLEDFADLPEPTQDRLLRYAHRTVRRLAPPPDLADDEYPEAARDAEVAVIQFMIATEGGVLKSSGLSGVSTDSYAGLDAIQRMVASAMGSYYVGEEATPRPDGTGGGATVHNIAPEPLF</sequence>
<keyword evidence="3" id="KW-1185">Reference proteome</keyword>
<reference evidence="2 3" key="1">
    <citation type="submission" date="2019-10" db="EMBL/GenBank/DDBJ databases">
        <title>Rubrobacter sp nov SCSIO 52915 isolated from a deep-sea sediment in the South China Sea.</title>
        <authorList>
            <person name="Chen R.W."/>
        </authorList>
    </citation>
    <scope>NUCLEOTIDE SEQUENCE [LARGE SCALE GENOMIC DNA]</scope>
    <source>
        <strain evidence="2 3">SCSIO 52915</strain>
    </source>
</reference>
<evidence type="ECO:0000256" key="1">
    <source>
        <dbReference type="SAM" id="MobiDB-lite"/>
    </source>
</evidence>
<name>A0A6G8PZG0_9ACTN</name>
<feature type="region of interest" description="Disordered" evidence="1">
    <location>
        <begin position="112"/>
        <end position="134"/>
    </location>
</feature>
<dbReference type="Proteomes" id="UP000502706">
    <property type="component" value="Chromosome"/>
</dbReference>
<organism evidence="2 3">
    <name type="scientific">Rubrobacter marinus</name>
    <dbReference type="NCBI Taxonomy" id="2653852"/>
    <lineage>
        <taxon>Bacteria</taxon>
        <taxon>Bacillati</taxon>
        <taxon>Actinomycetota</taxon>
        <taxon>Rubrobacteria</taxon>
        <taxon>Rubrobacterales</taxon>
        <taxon>Rubrobacteraceae</taxon>
        <taxon>Rubrobacter</taxon>
    </lineage>
</organism>
<feature type="region of interest" description="Disordered" evidence="1">
    <location>
        <begin position="1"/>
        <end position="24"/>
    </location>
</feature>
<proteinExistence type="predicted"/>
<dbReference type="KEGG" id="rmar:GBA65_14930"/>
<evidence type="ECO:0000313" key="2">
    <source>
        <dbReference type="EMBL" id="QIN79601.1"/>
    </source>
</evidence>
<dbReference type="RefSeq" id="WP_166397271.1">
    <property type="nucleotide sequence ID" value="NZ_CP045121.1"/>
</dbReference>
<accession>A0A6G8PZG0</accession>
<evidence type="ECO:0000313" key="3">
    <source>
        <dbReference type="Proteomes" id="UP000502706"/>
    </source>
</evidence>
<dbReference type="EMBL" id="CP045121">
    <property type="protein sequence ID" value="QIN79601.1"/>
    <property type="molecule type" value="Genomic_DNA"/>
</dbReference>
<dbReference type="AlphaFoldDB" id="A0A6G8PZG0"/>
<protein>
    <submittedName>
        <fullName evidence="2">Uncharacterized protein</fullName>
    </submittedName>
</protein>